<organism evidence="1 2">
    <name type="scientific">Dreissena polymorpha</name>
    <name type="common">Zebra mussel</name>
    <name type="synonym">Mytilus polymorpha</name>
    <dbReference type="NCBI Taxonomy" id="45954"/>
    <lineage>
        <taxon>Eukaryota</taxon>
        <taxon>Metazoa</taxon>
        <taxon>Spiralia</taxon>
        <taxon>Lophotrochozoa</taxon>
        <taxon>Mollusca</taxon>
        <taxon>Bivalvia</taxon>
        <taxon>Autobranchia</taxon>
        <taxon>Heteroconchia</taxon>
        <taxon>Euheterodonta</taxon>
        <taxon>Imparidentia</taxon>
        <taxon>Neoheterodontei</taxon>
        <taxon>Myida</taxon>
        <taxon>Dreissenoidea</taxon>
        <taxon>Dreissenidae</taxon>
        <taxon>Dreissena</taxon>
    </lineage>
</organism>
<evidence type="ECO:0000313" key="1">
    <source>
        <dbReference type="EMBL" id="KAH3813279.1"/>
    </source>
</evidence>
<gene>
    <name evidence="1" type="ORF">DPMN_141732</name>
</gene>
<protein>
    <recommendedName>
        <fullName evidence="3">Endonuclease/exonuclease/phosphatase domain-containing protein</fullName>
    </recommendedName>
</protein>
<keyword evidence="2" id="KW-1185">Reference proteome</keyword>
<evidence type="ECO:0008006" key="3">
    <source>
        <dbReference type="Google" id="ProtNLM"/>
    </source>
</evidence>
<evidence type="ECO:0000313" key="2">
    <source>
        <dbReference type="Proteomes" id="UP000828390"/>
    </source>
</evidence>
<proteinExistence type="predicted"/>
<accession>A0A9D4GA12</accession>
<reference evidence="1" key="1">
    <citation type="journal article" date="2019" name="bioRxiv">
        <title>The Genome of the Zebra Mussel, Dreissena polymorpha: A Resource for Invasive Species Research.</title>
        <authorList>
            <person name="McCartney M.A."/>
            <person name="Auch B."/>
            <person name="Kono T."/>
            <person name="Mallez S."/>
            <person name="Zhang Y."/>
            <person name="Obille A."/>
            <person name="Becker A."/>
            <person name="Abrahante J.E."/>
            <person name="Garbe J."/>
            <person name="Badalamenti J.P."/>
            <person name="Herman A."/>
            <person name="Mangelson H."/>
            <person name="Liachko I."/>
            <person name="Sullivan S."/>
            <person name="Sone E.D."/>
            <person name="Koren S."/>
            <person name="Silverstein K.A.T."/>
            <person name="Beckman K.B."/>
            <person name="Gohl D.M."/>
        </authorList>
    </citation>
    <scope>NUCLEOTIDE SEQUENCE</scope>
    <source>
        <strain evidence="1">Duluth1</strain>
        <tissue evidence="1">Whole animal</tissue>
    </source>
</reference>
<reference evidence="1" key="2">
    <citation type="submission" date="2020-11" db="EMBL/GenBank/DDBJ databases">
        <authorList>
            <person name="McCartney M.A."/>
            <person name="Auch B."/>
            <person name="Kono T."/>
            <person name="Mallez S."/>
            <person name="Becker A."/>
            <person name="Gohl D.M."/>
            <person name="Silverstein K.A.T."/>
            <person name="Koren S."/>
            <person name="Bechman K.B."/>
            <person name="Herman A."/>
            <person name="Abrahante J.E."/>
            <person name="Garbe J."/>
        </authorList>
    </citation>
    <scope>NUCLEOTIDE SEQUENCE</scope>
    <source>
        <strain evidence="1">Duluth1</strain>
        <tissue evidence="1">Whole animal</tissue>
    </source>
</reference>
<dbReference type="SUPFAM" id="SSF56219">
    <property type="entry name" value="DNase I-like"/>
    <property type="match status" value="1"/>
</dbReference>
<dbReference type="Proteomes" id="UP000828390">
    <property type="component" value="Unassembled WGS sequence"/>
</dbReference>
<comment type="caution">
    <text evidence="1">The sequence shown here is derived from an EMBL/GenBank/DDBJ whole genome shotgun (WGS) entry which is preliminary data.</text>
</comment>
<dbReference type="Gene3D" id="3.60.10.10">
    <property type="entry name" value="Endonuclease/exonuclease/phosphatase"/>
    <property type="match status" value="1"/>
</dbReference>
<name>A0A9D4GA12_DREPO</name>
<dbReference type="EMBL" id="JAIWYP010000006">
    <property type="protein sequence ID" value="KAH3813279.1"/>
    <property type="molecule type" value="Genomic_DNA"/>
</dbReference>
<dbReference type="AlphaFoldDB" id="A0A9D4GA12"/>
<sequence length="185" mass="21017">MKKNWDLKTDLPDDGSDRIVVMEIDANTDIGIIIVYLPCRGNNTKDNFCEVILEIEELLKKYSDTHALFICGDFNSSLSRQPPNDRDQILRDLVKNHNLHTDQDGEPTFFHASGEQSAEIDYILKNTLARDISSTVVTAGQQHSNVSKHTPVSTEIMITFHDKQNDLMTCPKPNWSKCNKFIEPP</sequence>
<dbReference type="InterPro" id="IPR036691">
    <property type="entry name" value="Endo/exonu/phosph_ase_sf"/>
</dbReference>